<evidence type="ECO:0000256" key="4">
    <source>
        <dbReference type="ARBA" id="ARBA00023125"/>
    </source>
</evidence>
<dbReference type="RefSeq" id="WP_208567131.1">
    <property type="nucleotide sequence ID" value="NZ_JAGFWR010000004.1"/>
</dbReference>
<dbReference type="InterPro" id="IPR014284">
    <property type="entry name" value="RNA_pol_sigma-70_dom"/>
</dbReference>
<dbReference type="SUPFAM" id="SSF88659">
    <property type="entry name" value="Sigma3 and sigma4 domains of RNA polymerase sigma factors"/>
    <property type="match status" value="1"/>
</dbReference>
<dbReference type="PANTHER" id="PTHR43133">
    <property type="entry name" value="RNA POLYMERASE ECF-TYPE SIGMA FACTO"/>
    <property type="match status" value="1"/>
</dbReference>
<keyword evidence="5" id="KW-0804">Transcription</keyword>
<dbReference type="Gene3D" id="1.10.1740.10">
    <property type="match status" value="1"/>
</dbReference>
<evidence type="ECO:0000256" key="1">
    <source>
        <dbReference type="ARBA" id="ARBA00010641"/>
    </source>
</evidence>
<evidence type="ECO:0000313" key="7">
    <source>
        <dbReference type="EMBL" id="MBO4161487.1"/>
    </source>
</evidence>
<comment type="similarity">
    <text evidence="1">Belongs to the sigma-70 factor family. ECF subfamily.</text>
</comment>
<sequence length="189" mass="21617">MTHVSTVVRRATDGDETAWQQLVERYGPMLSAVGGRFRLRAGDAEDAAQLTWLGLFQNVDRINDPESIGAWLATTMRRNCLRLISQRRDEPMEDWMCDTLPDDRRAIDSSLLARERDQLLWRYVSRLPPRQSLLIRALFTGSVPSYDRIARELSISVGTIGPTRQRALRQLRLLLDESGVQRHELDVAS</sequence>
<keyword evidence="3" id="KW-0731">Sigma factor</keyword>
<evidence type="ECO:0000256" key="5">
    <source>
        <dbReference type="ARBA" id="ARBA00023163"/>
    </source>
</evidence>
<organism evidence="7 8">
    <name type="scientific">Micromonospora antibiotica</name>
    <dbReference type="NCBI Taxonomy" id="2807623"/>
    <lineage>
        <taxon>Bacteria</taxon>
        <taxon>Bacillati</taxon>
        <taxon>Actinomycetota</taxon>
        <taxon>Actinomycetes</taxon>
        <taxon>Micromonosporales</taxon>
        <taxon>Micromonosporaceae</taxon>
        <taxon>Micromonospora</taxon>
    </lineage>
</organism>
<reference evidence="7 8" key="1">
    <citation type="submission" date="2021-03" db="EMBL/GenBank/DDBJ databases">
        <authorList>
            <person name="Lee D.-H."/>
        </authorList>
    </citation>
    <scope>NUCLEOTIDE SEQUENCE [LARGE SCALE GENOMIC DNA]</scope>
    <source>
        <strain evidence="7 8">MMS20-R2-23</strain>
    </source>
</reference>
<dbReference type="InterPro" id="IPR013324">
    <property type="entry name" value="RNA_pol_sigma_r3/r4-like"/>
</dbReference>
<dbReference type="NCBIfam" id="TIGR02937">
    <property type="entry name" value="sigma70-ECF"/>
    <property type="match status" value="1"/>
</dbReference>
<evidence type="ECO:0000256" key="3">
    <source>
        <dbReference type="ARBA" id="ARBA00023082"/>
    </source>
</evidence>
<dbReference type="EMBL" id="JAGFWR010000004">
    <property type="protein sequence ID" value="MBO4161487.1"/>
    <property type="molecule type" value="Genomic_DNA"/>
</dbReference>
<keyword evidence="8" id="KW-1185">Reference proteome</keyword>
<dbReference type="PANTHER" id="PTHR43133:SF8">
    <property type="entry name" value="RNA POLYMERASE SIGMA FACTOR HI_1459-RELATED"/>
    <property type="match status" value="1"/>
</dbReference>
<gene>
    <name evidence="7" type="ORF">JQN83_11785</name>
</gene>
<dbReference type="InterPro" id="IPR036388">
    <property type="entry name" value="WH-like_DNA-bd_sf"/>
</dbReference>
<dbReference type="Pfam" id="PF04542">
    <property type="entry name" value="Sigma70_r2"/>
    <property type="match status" value="1"/>
</dbReference>
<evidence type="ECO:0000313" key="8">
    <source>
        <dbReference type="Proteomes" id="UP000671399"/>
    </source>
</evidence>
<feature type="domain" description="RNA polymerase sigma-70 region 2" evidence="6">
    <location>
        <begin position="22"/>
        <end position="88"/>
    </location>
</feature>
<keyword evidence="4" id="KW-0238">DNA-binding</keyword>
<name>A0ABS3V792_9ACTN</name>
<evidence type="ECO:0000256" key="2">
    <source>
        <dbReference type="ARBA" id="ARBA00023015"/>
    </source>
</evidence>
<dbReference type="InterPro" id="IPR007627">
    <property type="entry name" value="RNA_pol_sigma70_r2"/>
</dbReference>
<comment type="caution">
    <text evidence="7">The sequence shown here is derived from an EMBL/GenBank/DDBJ whole genome shotgun (WGS) entry which is preliminary data.</text>
</comment>
<dbReference type="SUPFAM" id="SSF88946">
    <property type="entry name" value="Sigma2 domain of RNA polymerase sigma factors"/>
    <property type="match status" value="1"/>
</dbReference>
<dbReference type="Gene3D" id="1.10.10.10">
    <property type="entry name" value="Winged helix-like DNA-binding domain superfamily/Winged helix DNA-binding domain"/>
    <property type="match status" value="1"/>
</dbReference>
<protein>
    <submittedName>
        <fullName evidence="7">Sigma-70 family RNA polymerase sigma factor</fullName>
    </submittedName>
</protein>
<dbReference type="Proteomes" id="UP000671399">
    <property type="component" value="Unassembled WGS sequence"/>
</dbReference>
<proteinExistence type="inferred from homology"/>
<dbReference type="InterPro" id="IPR013325">
    <property type="entry name" value="RNA_pol_sigma_r2"/>
</dbReference>
<evidence type="ECO:0000259" key="6">
    <source>
        <dbReference type="Pfam" id="PF04542"/>
    </source>
</evidence>
<dbReference type="InterPro" id="IPR039425">
    <property type="entry name" value="RNA_pol_sigma-70-like"/>
</dbReference>
<keyword evidence="2" id="KW-0805">Transcription regulation</keyword>
<accession>A0ABS3V792</accession>